<keyword evidence="1" id="KW-0812">Transmembrane</keyword>
<evidence type="ECO:0008006" key="4">
    <source>
        <dbReference type="Google" id="ProtNLM"/>
    </source>
</evidence>
<keyword evidence="3" id="KW-1185">Reference proteome</keyword>
<evidence type="ECO:0000256" key="1">
    <source>
        <dbReference type="SAM" id="Phobius"/>
    </source>
</evidence>
<feature type="transmembrane region" description="Helical" evidence="1">
    <location>
        <begin position="7"/>
        <end position="26"/>
    </location>
</feature>
<protein>
    <recommendedName>
        <fullName evidence="4">DUF945 family protein</fullName>
    </recommendedName>
</protein>
<gene>
    <name evidence="2" type="ORF">SYK_27540</name>
</gene>
<sequence>MNKIAKFLISFGVFVVICAVALNWFVHSEVRKELDRTVAQTPGLTLTYDNLSVDIYDHMVTLENVNATLPSGQHFSADTLRIDDFDQRNPIPHHAHATASRLSCAVTPENFGEWTDIMLKSGIDSIVGNIELDYTYDATNGILTLETLSMDDPKLGHAMLTCAVDGIDLNDMRLEQLVGLRLDNATLRFTDRSLTKTVVRNWSAAMNMSETLTVATIQHELAGLAEHAASKENDVAEDVMLGLRRFMGDPATMTVSISPKEPFPVLYFFMGRDIFETMQLLNMKIVTTSSDGI</sequence>
<evidence type="ECO:0000313" key="2">
    <source>
        <dbReference type="EMBL" id="BDQ38394.1"/>
    </source>
</evidence>
<name>A0ABN6S7W5_9BACT</name>
<keyword evidence="1" id="KW-1133">Transmembrane helix</keyword>
<evidence type="ECO:0000313" key="3">
    <source>
        <dbReference type="Proteomes" id="UP001317742"/>
    </source>
</evidence>
<reference evidence="2 3" key="1">
    <citation type="submission" date="2022-08" db="EMBL/GenBank/DDBJ databases">
        <title>Genome Sequence of the sulphate-reducing bacterium, Pseudodesulfovibrio sp. SYK.</title>
        <authorList>
            <person name="Kondo R."/>
            <person name="Kataoka T."/>
        </authorList>
    </citation>
    <scope>NUCLEOTIDE SEQUENCE [LARGE SCALE GENOMIC DNA]</scope>
    <source>
        <strain evidence="2 3">SYK</strain>
    </source>
</reference>
<dbReference type="RefSeq" id="WP_281760890.1">
    <property type="nucleotide sequence ID" value="NZ_AP026709.1"/>
</dbReference>
<proteinExistence type="predicted"/>
<dbReference type="EMBL" id="AP026709">
    <property type="protein sequence ID" value="BDQ38394.1"/>
    <property type="molecule type" value="Genomic_DNA"/>
</dbReference>
<accession>A0ABN6S7W5</accession>
<dbReference type="Proteomes" id="UP001317742">
    <property type="component" value="Chromosome"/>
</dbReference>
<organism evidence="2 3">
    <name type="scientific">Pseudodesulfovibrio nedwellii</name>
    <dbReference type="NCBI Taxonomy" id="2973072"/>
    <lineage>
        <taxon>Bacteria</taxon>
        <taxon>Pseudomonadati</taxon>
        <taxon>Thermodesulfobacteriota</taxon>
        <taxon>Desulfovibrionia</taxon>
        <taxon>Desulfovibrionales</taxon>
        <taxon>Desulfovibrionaceae</taxon>
    </lineage>
</organism>
<keyword evidence="1" id="KW-0472">Membrane</keyword>